<comment type="caution">
    <text evidence="1">The sequence shown here is derived from an EMBL/GenBank/DDBJ whole genome shotgun (WGS) entry which is preliminary data.</text>
</comment>
<reference evidence="1" key="1">
    <citation type="submission" date="2021-08" db="EMBL/GenBank/DDBJ databases">
        <title>The first chromosome-level gecko genome reveals the dynamic sex chromosomes of Neotropical dwarf geckos (Sphaerodactylidae: Sphaerodactylus).</title>
        <authorList>
            <person name="Pinto B.J."/>
            <person name="Keating S.E."/>
            <person name="Gamble T."/>
        </authorList>
    </citation>
    <scope>NUCLEOTIDE SEQUENCE</scope>
    <source>
        <strain evidence="1">TG3544</strain>
    </source>
</reference>
<gene>
    <name evidence="1" type="primary">STK17B</name>
    <name evidence="1" type="ORF">K3G42_002912</name>
</gene>
<evidence type="ECO:0000313" key="2">
    <source>
        <dbReference type="Proteomes" id="UP000827872"/>
    </source>
</evidence>
<keyword evidence="1" id="KW-0418">Kinase</keyword>
<protein>
    <submittedName>
        <fullName evidence="1">Serine/threonine-protein kinase 17B</fullName>
    </submittedName>
</protein>
<keyword evidence="1" id="KW-0808">Transferase</keyword>
<accession>A0ACB8FZG3</accession>
<proteinExistence type="predicted"/>
<keyword evidence="2" id="KW-1185">Reference proteome</keyword>
<organism evidence="1 2">
    <name type="scientific">Sphaerodactylus townsendi</name>
    <dbReference type="NCBI Taxonomy" id="933632"/>
    <lineage>
        <taxon>Eukaryota</taxon>
        <taxon>Metazoa</taxon>
        <taxon>Chordata</taxon>
        <taxon>Craniata</taxon>
        <taxon>Vertebrata</taxon>
        <taxon>Euteleostomi</taxon>
        <taxon>Lepidosauria</taxon>
        <taxon>Squamata</taxon>
        <taxon>Bifurcata</taxon>
        <taxon>Gekkota</taxon>
        <taxon>Sphaerodactylidae</taxon>
        <taxon>Sphaerodactylus</taxon>
    </lineage>
</organism>
<evidence type="ECO:0000313" key="1">
    <source>
        <dbReference type="EMBL" id="KAH8012828.1"/>
    </source>
</evidence>
<dbReference type="EMBL" id="CM037615">
    <property type="protein sequence ID" value="KAH8012828.1"/>
    <property type="molecule type" value="Genomic_DNA"/>
</dbReference>
<sequence length="140" mass="15323">MTVPSSVSVCLPQQRKWRKKLLFQVAFEVGVGSATNLNWASRHGIFKGGGDTGSSLRGTPFITAPEILSYEPITTATDLWNVGVIAYMLLTHESPFAGADIQETYLNISQVNVDYSDDTFASVSPLAKDFIQKLLVKNPE</sequence>
<dbReference type="Proteomes" id="UP000827872">
    <property type="component" value="Linkage Group LG02"/>
</dbReference>
<name>A0ACB8FZG3_9SAUR</name>